<feature type="region of interest" description="Disordered" evidence="1">
    <location>
        <begin position="45"/>
        <end position="66"/>
    </location>
</feature>
<feature type="compositionally biased region" description="Basic and acidic residues" evidence="1">
    <location>
        <begin position="123"/>
        <end position="144"/>
    </location>
</feature>
<sequence>MHRLRWFLIMSASVTRNINMNGLLCCAEVLAVLLFIPWTLCEGPTKDQDNPTASTASNGASENKSVCQLSRRLKATGGDSEYCIGMDKTSKAESQPEAKENSFLLTENGQTTQESDVGATQEDGGKADEVKQQGDEKEVGDSQKSEGGATAAAPEESSPPSKPAEETTSSEPAKDPPPPSSSENTEEPKKDQ</sequence>
<feature type="compositionally biased region" description="Low complexity" evidence="1">
    <location>
        <begin position="149"/>
        <end position="159"/>
    </location>
</feature>
<evidence type="ECO:0000313" key="3">
    <source>
        <dbReference type="Proteomes" id="UP000250572"/>
    </source>
</evidence>
<name>A0A315VTQ9_GAMAF</name>
<feature type="region of interest" description="Disordered" evidence="1">
    <location>
        <begin position="80"/>
        <end position="192"/>
    </location>
</feature>
<dbReference type="Proteomes" id="UP000250572">
    <property type="component" value="Unassembled WGS sequence"/>
</dbReference>
<feature type="compositionally biased region" description="Polar residues" evidence="1">
    <location>
        <begin position="103"/>
        <end position="115"/>
    </location>
</feature>
<feature type="compositionally biased region" description="Basic and acidic residues" evidence="1">
    <location>
        <begin position="88"/>
        <end position="100"/>
    </location>
</feature>
<dbReference type="EMBL" id="NHOQ01001678">
    <property type="protein sequence ID" value="PWA22794.1"/>
    <property type="molecule type" value="Genomic_DNA"/>
</dbReference>
<protein>
    <submittedName>
        <fullName evidence="2">Uncharacterized protein</fullName>
    </submittedName>
</protein>
<reference evidence="2 3" key="1">
    <citation type="journal article" date="2018" name="G3 (Bethesda)">
        <title>A High-Quality Reference Genome for the Invasive Mosquitofish Gambusia affinis Using a Chicago Library.</title>
        <authorList>
            <person name="Hoffberg S.L."/>
            <person name="Troendle N.J."/>
            <person name="Glenn T.C."/>
            <person name="Mahmud O."/>
            <person name="Louha S."/>
            <person name="Chalopin D."/>
            <person name="Bennetzen J.L."/>
            <person name="Mauricio R."/>
        </authorList>
    </citation>
    <scope>NUCLEOTIDE SEQUENCE [LARGE SCALE GENOMIC DNA]</scope>
    <source>
        <strain evidence="2">NE01/NJP1002.9</strain>
        <tissue evidence="2">Muscle</tissue>
    </source>
</reference>
<gene>
    <name evidence="2" type="ORF">CCH79_00002089</name>
</gene>
<proteinExistence type="predicted"/>
<dbReference type="AlphaFoldDB" id="A0A315VTQ9"/>
<feature type="compositionally biased region" description="Polar residues" evidence="1">
    <location>
        <begin position="50"/>
        <end position="66"/>
    </location>
</feature>
<keyword evidence="3" id="KW-1185">Reference proteome</keyword>
<accession>A0A315VTQ9</accession>
<evidence type="ECO:0000313" key="2">
    <source>
        <dbReference type="EMBL" id="PWA22794.1"/>
    </source>
</evidence>
<organism evidence="2 3">
    <name type="scientific">Gambusia affinis</name>
    <name type="common">Western mosquitofish</name>
    <name type="synonym">Heterandria affinis</name>
    <dbReference type="NCBI Taxonomy" id="33528"/>
    <lineage>
        <taxon>Eukaryota</taxon>
        <taxon>Metazoa</taxon>
        <taxon>Chordata</taxon>
        <taxon>Craniata</taxon>
        <taxon>Vertebrata</taxon>
        <taxon>Euteleostomi</taxon>
        <taxon>Actinopterygii</taxon>
        <taxon>Neopterygii</taxon>
        <taxon>Teleostei</taxon>
        <taxon>Neoteleostei</taxon>
        <taxon>Acanthomorphata</taxon>
        <taxon>Ovalentaria</taxon>
        <taxon>Atherinomorphae</taxon>
        <taxon>Cyprinodontiformes</taxon>
        <taxon>Poeciliidae</taxon>
        <taxon>Poeciliinae</taxon>
        <taxon>Gambusia</taxon>
    </lineage>
</organism>
<evidence type="ECO:0000256" key="1">
    <source>
        <dbReference type="SAM" id="MobiDB-lite"/>
    </source>
</evidence>
<comment type="caution">
    <text evidence="2">The sequence shown here is derived from an EMBL/GenBank/DDBJ whole genome shotgun (WGS) entry which is preliminary data.</text>
</comment>